<name>A0AAV4TTI2_9ARAC</name>
<dbReference type="EMBL" id="BPLQ01010101">
    <property type="protein sequence ID" value="GIY48346.1"/>
    <property type="molecule type" value="Genomic_DNA"/>
</dbReference>
<evidence type="ECO:0000313" key="3">
    <source>
        <dbReference type="Proteomes" id="UP001054837"/>
    </source>
</evidence>
<reference evidence="2 3" key="1">
    <citation type="submission" date="2021-06" db="EMBL/GenBank/DDBJ databases">
        <title>Caerostris darwini draft genome.</title>
        <authorList>
            <person name="Kono N."/>
            <person name="Arakawa K."/>
        </authorList>
    </citation>
    <scope>NUCLEOTIDE SEQUENCE [LARGE SCALE GENOMIC DNA]</scope>
</reference>
<proteinExistence type="predicted"/>
<accession>A0AAV4TTI2</accession>
<dbReference type="AlphaFoldDB" id="A0AAV4TTI2"/>
<sequence>MLLQIRKDVTCLFPVGLRLQGTRAEKPSTSTSEKHPLDARDIIKSRNNMLRRSEPGCLQATEGRPHDTDLTTASHDNQSIGFRHVLKMMDNTISHHEHRSGCSCFSSFFGQSTGSRNKKGDQ</sequence>
<evidence type="ECO:0000256" key="1">
    <source>
        <dbReference type="SAM" id="MobiDB-lite"/>
    </source>
</evidence>
<protein>
    <submittedName>
        <fullName evidence="2">Uncharacterized protein</fullName>
    </submittedName>
</protein>
<dbReference type="Proteomes" id="UP001054837">
    <property type="component" value="Unassembled WGS sequence"/>
</dbReference>
<comment type="caution">
    <text evidence="2">The sequence shown here is derived from an EMBL/GenBank/DDBJ whole genome shotgun (WGS) entry which is preliminary data.</text>
</comment>
<keyword evidence="3" id="KW-1185">Reference proteome</keyword>
<feature type="region of interest" description="Disordered" evidence="1">
    <location>
        <begin position="57"/>
        <end position="76"/>
    </location>
</feature>
<gene>
    <name evidence="2" type="ORF">CDAR_105731</name>
</gene>
<organism evidence="2 3">
    <name type="scientific">Caerostris darwini</name>
    <dbReference type="NCBI Taxonomy" id="1538125"/>
    <lineage>
        <taxon>Eukaryota</taxon>
        <taxon>Metazoa</taxon>
        <taxon>Ecdysozoa</taxon>
        <taxon>Arthropoda</taxon>
        <taxon>Chelicerata</taxon>
        <taxon>Arachnida</taxon>
        <taxon>Araneae</taxon>
        <taxon>Araneomorphae</taxon>
        <taxon>Entelegynae</taxon>
        <taxon>Araneoidea</taxon>
        <taxon>Araneidae</taxon>
        <taxon>Caerostris</taxon>
    </lineage>
</organism>
<evidence type="ECO:0000313" key="2">
    <source>
        <dbReference type="EMBL" id="GIY48346.1"/>
    </source>
</evidence>